<feature type="compositionally biased region" description="Low complexity" evidence="1">
    <location>
        <begin position="133"/>
        <end position="182"/>
    </location>
</feature>
<gene>
    <name evidence="3" type="ORF">LEMA_P015710.1</name>
</gene>
<dbReference type="OMA" id="GICETEI"/>
<dbReference type="Proteomes" id="UP000002668">
    <property type="component" value="Genome"/>
</dbReference>
<dbReference type="InParanoid" id="E5A9V0"/>
<keyword evidence="2" id="KW-0472">Membrane</keyword>
<keyword evidence="4" id="KW-1185">Reference proteome</keyword>
<proteinExistence type="predicted"/>
<dbReference type="AlphaFoldDB" id="E5A9V0"/>
<accession>E5A9V0</accession>
<evidence type="ECO:0000313" key="4">
    <source>
        <dbReference type="Proteomes" id="UP000002668"/>
    </source>
</evidence>
<feature type="transmembrane region" description="Helical" evidence="2">
    <location>
        <begin position="191"/>
        <end position="215"/>
    </location>
</feature>
<dbReference type="VEuPathDB" id="FungiDB:LEMA_P015710.1"/>
<reference evidence="4" key="1">
    <citation type="journal article" date="2011" name="Nat. Commun.">
        <title>Effector diversification within compartments of the Leptosphaeria maculans genome affected by Repeat-Induced Point mutations.</title>
        <authorList>
            <person name="Rouxel T."/>
            <person name="Grandaubert J."/>
            <person name="Hane J.K."/>
            <person name="Hoede C."/>
            <person name="van de Wouw A.P."/>
            <person name="Couloux A."/>
            <person name="Dominguez V."/>
            <person name="Anthouard V."/>
            <person name="Bally P."/>
            <person name="Bourras S."/>
            <person name="Cozijnsen A.J."/>
            <person name="Ciuffetti L.M."/>
            <person name="Degrave A."/>
            <person name="Dilmaghani A."/>
            <person name="Duret L."/>
            <person name="Fudal I."/>
            <person name="Goodwin S.B."/>
            <person name="Gout L."/>
            <person name="Glaser N."/>
            <person name="Linglin J."/>
            <person name="Kema G.H.J."/>
            <person name="Lapalu N."/>
            <person name="Lawrence C.B."/>
            <person name="May K."/>
            <person name="Meyer M."/>
            <person name="Ollivier B."/>
            <person name="Poulain J."/>
            <person name="Schoch C.L."/>
            <person name="Simon A."/>
            <person name="Spatafora J.W."/>
            <person name="Stachowiak A."/>
            <person name="Turgeon B.G."/>
            <person name="Tyler B.M."/>
            <person name="Vincent D."/>
            <person name="Weissenbach J."/>
            <person name="Amselem J."/>
            <person name="Quesneville H."/>
            <person name="Oliver R.P."/>
            <person name="Wincker P."/>
            <person name="Balesdent M.-H."/>
            <person name="Howlett B.J."/>
        </authorList>
    </citation>
    <scope>NUCLEOTIDE SEQUENCE [LARGE SCALE GENOMIC DNA]</scope>
    <source>
        <strain evidence="4">JN3 / isolate v23.1.3 / race Av1-4-5-6-7-8</strain>
    </source>
</reference>
<dbReference type="eggNOG" id="ENOG502SS51">
    <property type="taxonomic scope" value="Eukaryota"/>
</dbReference>
<dbReference type="OrthoDB" id="3547571at2759"/>
<dbReference type="HOGENOM" id="CLU_054422_0_0_1"/>
<protein>
    <submittedName>
        <fullName evidence="3">Uncharacterized protein</fullName>
    </submittedName>
</protein>
<dbReference type="STRING" id="985895.E5A9V0"/>
<keyword evidence="2" id="KW-1133">Transmembrane helix</keyword>
<evidence type="ECO:0000256" key="1">
    <source>
        <dbReference type="SAM" id="MobiDB-lite"/>
    </source>
</evidence>
<keyword evidence="2" id="KW-0812">Transmembrane</keyword>
<sequence>MAWVFFSPTSSHAATICGFEDGDPRSSWVPYPGYECRFDTVHGLWGACSTTVVSVEECGFAGVCVDRYSCSGGCGRLSGYPGITTFLCAPLWFCSTAVLIHGSDESFDNIECGSEARTDTLFQFPKSTEATTTKSTISSTSTSIPSISLGSSTSPPTGTGLKPSPIPTSSFTPSTTPSSTSSPPNPEPLNIGAIVGGAISGLTVICLTILGIVLIRRKHGAKRQATSAPDHVPHGENAFSDDAALDTYNSRDAQKSYLWDASHGPVELQGGRDLHVEAVELPGQGEHMDMSKGST</sequence>
<dbReference type="EMBL" id="FP929138">
    <property type="protein sequence ID" value="CBY00441.1"/>
    <property type="molecule type" value="Genomic_DNA"/>
</dbReference>
<feature type="region of interest" description="Disordered" evidence="1">
    <location>
        <begin position="133"/>
        <end position="185"/>
    </location>
</feature>
<organism evidence="4">
    <name type="scientific">Leptosphaeria maculans (strain JN3 / isolate v23.1.3 / race Av1-4-5-6-7-8)</name>
    <name type="common">Blackleg fungus</name>
    <name type="synonym">Phoma lingam</name>
    <dbReference type="NCBI Taxonomy" id="985895"/>
    <lineage>
        <taxon>Eukaryota</taxon>
        <taxon>Fungi</taxon>
        <taxon>Dikarya</taxon>
        <taxon>Ascomycota</taxon>
        <taxon>Pezizomycotina</taxon>
        <taxon>Dothideomycetes</taxon>
        <taxon>Pleosporomycetidae</taxon>
        <taxon>Pleosporales</taxon>
        <taxon>Pleosporineae</taxon>
        <taxon>Leptosphaeriaceae</taxon>
        <taxon>Plenodomus</taxon>
        <taxon>Plenodomus lingam/Leptosphaeria maculans species complex</taxon>
    </lineage>
</organism>
<evidence type="ECO:0000256" key="2">
    <source>
        <dbReference type="SAM" id="Phobius"/>
    </source>
</evidence>
<evidence type="ECO:0000313" key="3">
    <source>
        <dbReference type="EMBL" id="CBY00441.1"/>
    </source>
</evidence>
<name>E5A9V0_LEPMJ</name>